<evidence type="ECO:0000259" key="2">
    <source>
        <dbReference type="Pfam" id="PF12728"/>
    </source>
</evidence>
<gene>
    <name evidence="3" type="ORF">PQJ73_03530</name>
</gene>
<dbReference type="Pfam" id="PF12728">
    <property type="entry name" value="HTH_17"/>
    <property type="match status" value="1"/>
</dbReference>
<organism evidence="3 4">
    <name type="scientific">Rhodoplanes tepidamans</name>
    <name type="common">Rhodoplanes cryptolactis</name>
    <dbReference type="NCBI Taxonomy" id="200616"/>
    <lineage>
        <taxon>Bacteria</taxon>
        <taxon>Pseudomonadati</taxon>
        <taxon>Pseudomonadota</taxon>
        <taxon>Alphaproteobacteria</taxon>
        <taxon>Hyphomicrobiales</taxon>
        <taxon>Nitrobacteraceae</taxon>
        <taxon>Rhodoplanes</taxon>
    </lineage>
</organism>
<dbReference type="InterPro" id="IPR024370">
    <property type="entry name" value="PBP_domain"/>
</dbReference>
<evidence type="ECO:0000313" key="4">
    <source>
        <dbReference type="Proteomes" id="UP001165652"/>
    </source>
</evidence>
<dbReference type="Proteomes" id="UP001165652">
    <property type="component" value="Unassembled WGS sequence"/>
</dbReference>
<accession>A0ABT5J614</accession>
<feature type="domain" description="PBP" evidence="1">
    <location>
        <begin position="106"/>
        <end position="291"/>
    </location>
</feature>
<dbReference type="EMBL" id="JAQQLI010000003">
    <property type="protein sequence ID" value="MDC7784744.1"/>
    <property type="molecule type" value="Genomic_DNA"/>
</dbReference>
<dbReference type="InterPro" id="IPR010093">
    <property type="entry name" value="SinI_DNA-bd"/>
</dbReference>
<evidence type="ECO:0000259" key="1">
    <source>
        <dbReference type="Pfam" id="PF12727"/>
    </source>
</evidence>
<sequence>MSDKSALTAEDVATMLHVSKSGIYGLIKKNEIDHYKVGRKIRFTEAHVRDYIERSKTAARAAVHPIPTALDESRYFDLSMERRKEAGFIICGQDLILDVLSNYLRMQGVMALRAYIGSYDSLVSLYQGRINVATAHLWDSLTDDYNVPYVRSLLPGIRCAIVNVTYRMQGLYVAKGNPKHIESWQDFARDDIAMINREKGAGSRVLLDENLKLLGLYGSRIKGYENENQSHLTVASAVGRGDADVAVGNEKIARQVENVDFIPLKKERYDLVVKKEDVDTPEVTAMLNILRSGKFQNEFKNIGGYDISDIGKLIVET</sequence>
<reference evidence="3" key="1">
    <citation type="journal article" date="2023" name="Microbiol Resour">
        <title>Genome Sequences of Rhodoplanes serenus and Two Thermotolerant Strains, Rhodoplanes tepidamans and 'Rhodoplanes cryptolactis,' Further Refine the Genus.</title>
        <authorList>
            <person name="Rayyan A.A."/>
            <person name="Kyndt J.A."/>
        </authorList>
    </citation>
    <scope>NUCLEOTIDE SEQUENCE</scope>
    <source>
        <strain evidence="3">DSM 9987</strain>
    </source>
</reference>
<dbReference type="RefSeq" id="WP_272775590.1">
    <property type="nucleotide sequence ID" value="NZ_JAQQLI010000003.1"/>
</dbReference>
<comment type="caution">
    <text evidence="3">The sequence shown here is derived from an EMBL/GenBank/DDBJ whole genome shotgun (WGS) entry which is preliminary data.</text>
</comment>
<dbReference type="PANTHER" id="PTHR38431:SF1">
    <property type="entry name" value="BLL2305 PROTEIN"/>
    <property type="match status" value="1"/>
</dbReference>
<keyword evidence="4" id="KW-1185">Reference proteome</keyword>
<dbReference type="NCBIfam" id="TIGR01764">
    <property type="entry name" value="excise"/>
    <property type="match status" value="1"/>
</dbReference>
<name>A0ABT5J614_RHOTP</name>
<dbReference type="Pfam" id="PF12727">
    <property type="entry name" value="PBP_like"/>
    <property type="match status" value="1"/>
</dbReference>
<dbReference type="PANTHER" id="PTHR38431">
    <property type="entry name" value="BLL2305 PROTEIN"/>
    <property type="match status" value="1"/>
</dbReference>
<dbReference type="SUPFAM" id="SSF53850">
    <property type="entry name" value="Periplasmic binding protein-like II"/>
    <property type="match status" value="1"/>
</dbReference>
<feature type="domain" description="Helix-turn-helix" evidence="2">
    <location>
        <begin position="7"/>
        <end position="54"/>
    </location>
</feature>
<dbReference type="Gene3D" id="3.40.190.10">
    <property type="entry name" value="Periplasmic binding protein-like II"/>
    <property type="match status" value="1"/>
</dbReference>
<protein>
    <submittedName>
        <fullName evidence="3">Helix-turn-helix transcriptional regulator</fullName>
    </submittedName>
</protein>
<proteinExistence type="predicted"/>
<evidence type="ECO:0000313" key="3">
    <source>
        <dbReference type="EMBL" id="MDC7784744.1"/>
    </source>
</evidence>
<dbReference type="InterPro" id="IPR041657">
    <property type="entry name" value="HTH_17"/>
</dbReference>
<reference evidence="3" key="2">
    <citation type="submission" date="2023-02" db="EMBL/GenBank/DDBJ databases">
        <authorList>
            <person name="Rayyan A."/>
            <person name="Meyer T."/>
            <person name="Kyndt J.A."/>
        </authorList>
    </citation>
    <scope>NUCLEOTIDE SEQUENCE</scope>
    <source>
        <strain evidence="3">DSM 9987</strain>
    </source>
</reference>